<dbReference type="AlphaFoldDB" id="A0A819GGD9"/>
<protein>
    <submittedName>
        <fullName evidence="1">Uncharacterized protein</fullName>
    </submittedName>
</protein>
<proteinExistence type="predicted"/>
<gene>
    <name evidence="1" type="ORF">FNK824_LOCUS19608</name>
</gene>
<evidence type="ECO:0000313" key="1">
    <source>
        <dbReference type="EMBL" id="CAF3882348.1"/>
    </source>
</evidence>
<dbReference type="Proteomes" id="UP000663874">
    <property type="component" value="Unassembled WGS sequence"/>
</dbReference>
<dbReference type="EMBL" id="CAJOBE010003469">
    <property type="protein sequence ID" value="CAF3882348.1"/>
    <property type="molecule type" value="Genomic_DNA"/>
</dbReference>
<comment type="caution">
    <text evidence="1">The sequence shown here is derived from an EMBL/GenBank/DDBJ whole genome shotgun (WGS) entry which is preliminary data.</text>
</comment>
<evidence type="ECO:0000313" key="2">
    <source>
        <dbReference type="Proteomes" id="UP000663874"/>
    </source>
</evidence>
<organism evidence="1 2">
    <name type="scientific">Rotaria sordida</name>
    <dbReference type="NCBI Taxonomy" id="392033"/>
    <lineage>
        <taxon>Eukaryota</taxon>
        <taxon>Metazoa</taxon>
        <taxon>Spiralia</taxon>
        <taxon>Gnathifera</taxon>
        <taxon>Rotifera</taxon>
        <taxon>Eurotatoria</taxon>
        <taxon>Bdelloidea</taxon>
        <taxon>Philodinida</taxon>
        <taxon>Philodinidae</taxon>
        <taxon>Rotaria</taxon>
    </lineage>
</organism>
<accession>A0A819GGD9</accession>
<reference evidence="1" key="1">
    <citation type="submission" date="2021-02" db="EMBL/GenBank/DDBJ databases">
        <authorList>
            <person name="Nowell W R."/>
        </authorList>
    </citation>
    <scope>NUCLEOTIDE SEQUENCE</scope>
</reference>
<sequence>MISSLPCHSDTTLSPSSPLVPIQALSKIPRLKPAQSTSSSSSSSSATAAPIATASTNTVENGLPVFNQTNALHIYQGKNIVFFGDNTIRKIYRDLLRLLHKGKLMHDSELKTRHTYHKLYGIQREMLCLRTGCEAYRETAKHLLSQLYILLRDSNIELKIPIKCKKDCWLIITDIILFNDDLLQIRDFTLSSIDDKIWLICNPSYASKSIDQLNLGKHIVDPSQSMNNDLFPIFERLFGKIILSNEKNCS</sequence>
<name>A0A819GGD9_9BILA</name>